<organism evidence="2 3">
    <name type="scientific">Saezia sanguinis</name>
    <dbReference type="NCBI Taxonomy" id="1965230"/>
    <lineage>
        <taxon>Bacteria</taxon>
        <taxon>Pseudomonadati</taxon>
        <taxon>Pseudomonadota</taxon>
        <taxon>Betaproteobacteria</taxon>
        <taxon>Burkholderiales</taxon>
        <taxon>Saeziaceae</taxon>
        <taxon>Saezia</taxon>
    </lineage>
</organism>
<comment type="caution">
    <text evidence="2">The sequence shown here is derived from an EMBL/GenBank/DDBJ whole genome shotgun (WGS) entry which is preliminary data.</text>
</comment>
<protein>
    <submittedName>
        <fullName evidence="2">Uncharacterized protein</fullName>
    </submittedName>
</protein>
<evidence type="ECO:0000313" key="2">
    <source>
        <dbReference type="EMBL" id="RUS67843.1"/>
    </source>
</evidence>
<keyword evidence="1" id="KW-0812">Transmembrane</keyword>
<evidence type="ECO:0000256" key="1">
    <source>
        <dbReference type="SAM" id="Phobius"/>
    </source>
</evidence>
<sequence length="135" mass="16155">MKTYPEYDPQIGQMVAFEIDSIDNSHIILPKIIKILKQNPNVSKVRRTGFFSRYFDILVRFNYYEKPFVVWQEPGGLPFYWIGPYNNEDSISIQDLEELFKKTNISIYYFLYNIILAIFLIFAFVFIIKEIFINL</sequence>
<evidence type="ECO:0000313" key="3">
    <source>
        <dbReference type="Proteomes" id="UP000286947"/>
    </source>
</evidence>
<keyword evidence="1" id="KW-1133">Transmembrane helix</keyword>
<reference evidence="2 3" key="1">
    <citation type="submission" date="2018-01" db="EMBL/GenBank/DDBJ databases">
        <title>Saezia sanguinis gen. nov., sp. nov., in the order Burkholderiales isolated from human blood.</title>
        <authorList>
            <person name="Medina-Pascual M.J."/>
            <person name="Valdezate S."/>
            <person name="Monzon S."/>
            <person name="Cuesta I."/>
            <person name="Carrasco G."/>
            <person name="Villalon P."/>
            <person name="Saez-Nieto J.A."/>
        </authorList>
    </citation>
    <scope>NUCLEOTIDE SEQUENCE [LARGE SCALE GENOMIC DNA]</scope>
    <source>
        <strain evidence="2 3">CNM695-12</strain>
    </source>
</reference>
<keyword evidence="1" id="KW-0472">Membrane</keyword>
<dbReference type="AlphaFoldDB" id="A0A433SGG9"/>
<keyword evidence="3" id="KW-1185">Reference proteome</keyword>
<gene>
    <name evidence="2" type="ORF">CUZ56_00323</name>
</gene>
<feature type="transmembrane region" description="Helical" evidence="1">
    <location>
        <begin position="107"/>
        <end position="128"/>
    </location>
</feature>
<proteinExistence type="predicted"/>
<dbReference type="Proteomes" id="UP000286947">
    <property type="component" value="Unassembled WGS sequence"/>
</dbReference>
<dbReference type="EMBL" id="PQSP01000001">
    <property type="protein sequence ID" value="RUS67843.1"/>
    <property type="molecule type" value="Genomic_DNA"/>
</dbReference>
<accession>A0A433SGG9</accession>
<name>A0A433SGG9_9BURK</name>
<dbReference type="RefSeq" id="WP_126977563.1">
    <property type="nucleotide sequence ID" value="NZ_PQSP01000001.1"/>
</dbReference>